<feature type="compositionally biased region" description="Acidic residues" evidence="7">
    <location>
        <begin position="212"/>
        <end position="232"/>
    </location>
</feature>
<feature type="compositionally biased region" description="Basic residues" evidence="7">
    <location>
        <begin position="493"/>
        <end position="506"/>
    </location>
</feature>
<dbReference type="InterPro" id="IPR051372">
    <property type="entry name" value="CWC21"/>
</dbReference>
<feature type="compositionally biased region" description="Low complexity" evidence="7">
    <location>
        <begin position="971"/>
        <end position="992"/>
    </location>
</feature>
<feature type="region of interest" description="Disordered" evidence="7">
    <location>
        <begin position="1207"/>
        <end position="1261"/>
    </location>
</feature>
<evidence type="ECO:0000256" key="2">
    <source>
        <dbReference type="ARBA" id="ARBA00005954"/>
    </source>
</evidence>
<keyword evidence="3" id="KW-0507">mRNA processing</keyword>
<reference evidence="10" key="2">
    <citation type="submission" date="2020-05" db="UniProtKB">
        <authorList>
            <consortium name="EnsemblMetazoa"/>
        </authorList>
    </citation>
    <scope>IDENTIFICATION</scope>
</reference>
<feature type="compositionally biased region" description="Basic and acidic residues" evidence="7">
    <location>
        <begin position="453"/>
        <end position="474"/>
    </location>
</feature>
<feature type="compositionally biased region" description="Basic residues" evidence="7">
    <location>
        <begin position="274"/>
        <end position="296"/>
    </location>
</feature>
<evidence type="ECO:0000259" key="8">
    <source>
        <dbReference type="SMART" id="SM01115"/>
    </source>
</evidence>
<name>A0A084W429_ANOSI</name>
<evidence type="ECO:0000313" key="10">
    <source>
        <dbReference type="EnsemblMetazoa" id="ASIC012907-PA"/>
    </source>
</evidence>
<reference evidence="9 11" key="1">
    <citation type="journal article" date="2014" name="BMC Genomics">
        <title>Genome sequence of Anopheles sinensis provides insight into genetics basis of mosquito competence for malaria parasites.</title>
        <authorList>
            <person name="Zhou D."/>
            <person name="Zhang D."/>
            <person name="Ding G."/>
            <person name="Shi L."/>
            <person name="Hou Q."/>
            <person name="Ye Y."/>
            <person name="Xu Y."/>
            <person name="Zhou H."/>
            <person name="Xiong C."/>
            <person name="Li S."/>
            <person name="Yu J."/>
            <person name="Hong S."/>
            <person name="Yu X."/>
            <person name="Zou P."/>
            <person name="Chen C."/>
            <person name="Chang X."/>
            <person name="Wang W."/>
            <person name="Lv Y."/>
            <person name="Sun Y."/>
            <person name="Ma L."/>
            <person name="Shen B."/>
            <person name="Zhu C."/>
        </authorList>
    </citation>
    <scope>NUCLEOTIDE SEQUENCE [LARGE SCALE GENOMIC DNA]</scope>
</reference>
<dbReference type="PANTHER" id="PTHR36562">
    <property type="entry name" value="SERINE/ARGININE REPETITIVE MATRIX 2"/>
    <property type="match status" value="1"/>
</dbReference>
<feature type="compositionally biased region" description="Polar residues" evidence="7">
    <location>
        <begin position="698"/>
        <end position="719"/>
    </location>
</feature>
<keyword evidence="6" id="KW-0539">Nucleus</keyword>
<feature type="compositionally biased region" description="Polar residues" evidence="7">
    <location>
        <begin position="884"/>
        <end position="895"/>
    </location>
</feature>
<feature type="compositionally biased region" description="Low complexity" evidence="7">
    <location>
        <begin position="1216"/>
        <end position="1229"/>
    </location>
</feature>
<evidence type="ECO:0000256" key="3">
    <source>
        <dbReference type="ARBA" id="ARBA00022664"/>
    </source>
</evidence>
<dbReference type="Pfam" id="PF08312">
    <property type="entry name" value="cwf21"/>
    <property type="match status" value="1"/>
</dbReference>
<dbReference type="STRING" id="74873.A0A084W429"/>
<dbReference type="EMBL" id="ATLV01020271">
    <property type="status" value="NOT_ANNOTATED_CDS"/>
    <property type="molecule type" value="Genomic_DNA"/>
</dbReference>
<dbReference type="GO" id="GO:0006397">
    <property type="term" value="P:mRNA processing"/>
    <property type="evidence" value="ECO:0007669"/>
    <property type="project" value="UniProtKB-KW"/>
</dbReference>
<feature type="compositionally biased region" description="Basic residues" evidence="7">
    <location>
        <begin position="516"/>
        <end position="530"/>
    </location>
</feature>
<feature type="region of interest" description="Disordered" evidence="7">
    <location>
        <begin position="1083"/>
        <end position="1164"/>
    </location>
</feature>
<feature type="compositionally biased region" description="Basic residues" evidence="7">
    <location>
        <begin position="327"/>
        <end position="354"/>
    </location>
</feature>
<feature type="compositionally biased region" description="Basic residues" evidence="7">
    <location>
        <begin position="848"/>
        <end position="860"/>
    </location>
</feature>
<feature type="compositionally biased region" description="Basic and acidic residues" evidence="7">
    <location>
        <begin position="1101"/>
        <end position="1110"/>
    </location>
</feature>
<dbReference type="GO" id="GO:0005681">
    <property type="term" value="C:spliceosomal complex"/>
    <property type="evidence" value="ECO:0007669"/>
    <property type="project" value="UniProtKB-KW"/>
</dbReference>
<evidence type="ECO:0000313" key="11">
    <source>
        <dbReference type="Proteomes" id="UP000030765"/>
    </source>
</evidence>
<dbReference type="EMBL" id="KE525297">
    <property type="protein sequence ID" value="KFB44973.1"/>
    <property type="molecule type" value="Genomic_DNA"/>
</dbReference>
<feature type="domain" description="CWF21" evidence="8">
    <location>
        <begin position="58"/>
        <end position="103"/>
    </location>
</feature>
<feature type="compositionally biased region" description="Basic and acidic residues" evidence="7">
    <location>
        <begin position="396"/>
        <end position="425"/>
    </location>
</feature>
<feature type="compositionally biased region" description="Basic and acidic residues" evidence="7">
    <location>
        <begin position="901"/>
        <end position="929"/>
    </location>
</feature>
<evidence type="ECO:0000256" key="4">
    <source>
        <dbReference type="ARBA" id="ARBA00022728"/>
    </source>
</evidence>
<dbReference type="CDD" id="cd21373">
    <property type="entry name" value="cwf21_SRRM2-like"/>
    <property type="match status" value="1"/>
</dbReference>
<comment type="similarity">
    <text evidence="2">Belongs to the CWC21 family.</text>
</comment>
<evidence type="ECO:0000313" key="9">
    <source>
        <dbReference type="EMBL" id="KFB44973.1"/>
    </source>
</evidence>
<feature type="compositionally biased region" description="Basic and acidic residues" evidence="7">
    <location>
        <begin position="938"/>
        <end position="964"/>
    </location>
</feature>
<evidence type="ECO:0000256" key="7">
    <source>
        <dbReference type="SAM" id="MobiDB-lite"/>
    </source>
</evidence>
<feature type="compositionally biased region" description="Basic and acidic residues" evidence="7">
    <location>
        <begin position="531"/>
        <end position="634"/>
    </location>
</feature>
<feature type="compositionally biased region" description="Basic and acidic residues" evidence="7">
    <location>
        <begin position="1003"/>
        <end position="1032"/>
    </location>
</feature>
<feature type="compositionally biased region" description="Basic and acidic residues" evidence="7">
    <location>
        <begin position="799"/>
        <end position="815"/>
    </location>
</feature>
<dbReference type="GO" id="GO:0008380">
    <property type="term" value="P:RNA splicing"/>
    <property type="evidence" value="ECO:0007669"/>
    <property type="project" value="UniProtKB-KW"/>
</dbReference>
<feature type="compositionally biased region" description="Low complexity" evidence="7">
    <location>
        <begin position="722"/>
        <end position="735"/>
    </location>
</feature>
<organism evidence="10 11">
    <name type="scientific">Anopheles sinensis</name>
    <name type="common">Mosquito</name>
    <dbReference type="NCBI Taxonomy" id="74873"/>
    <lineage>
        <taxon>Eukaryota</taxon>
        <taxon>Metazoa</taxon>
        <taxon>Ecdysozoa</taxon>
        <taxon>Arthropoda</taxon>
        <taxon>Hexapoda</taxon>
        <taxon>Insecta</taxon>
        <taxon>Pterygota</taxon>
        <taxon>Neoptera</taxon>
        <taxon>Endopterygota</taxon>
        <taxon>Diptera</taxon>
        <taxon>Nematocera</taxon>
        <taxon>Culicoidea</taxon>
        <taxon>Culicidae</taxon>
        <taxon>Anophelinae</taxon>
        <taxon>Anopheles</taxon>
    </lineage>
</organism>
<sequence length="1457" mass="163328">MYNGIGLTTPRGSGTNGHVQRNVAFVRPGKKESVNYRTEDDLAKLDAQSNRQPNQGILDHERKRKIEVKCAELEEVLESQGLSQDVVRAKVELYRSKLMNHGTIDLPKDEYGRLLVRETHHIAQAQQEKNAKLREAFGISQYFVEGTSFDQDRKAKEDLAKSEAAQRELAEKEKAKEMERANRKRYALVRTPSPEREGNCSNGSKQQRSGGGDDDDEREEGEHEDDDDEDIDANGRAGRVTAKGAISSSARGKDEKKKKKKKARDGSSSPERKKDKKKKSKKNKKERSKKKHSKKSHREDDSDSSDTESDSDDSDASSDSERDGSNNKRKKKASKKDKKKKSSKKKKAKSRSPSRNKSPAVSHKKAPVEEEKQHDKRRDNHQHGASQSVERNKRHSDRDGRMPDRPDSRDRGNHRAREDSRDRGNRGGGPPRSDRYDDKGFGGNHRGAGDYYGRNRDRDHEGGGGRMMKDQERRSRSRNRRRERSGERERKDKSRSRSGSRNRRRERSGDRERKDKSRTRSGSRSRHARGRSVEKTTKEKSRRERTPRSAKVSERSQERDAGRDKERERERDKDRERERERDRDRERERERELDRERERERELDRERERKRKVEDDRSRDRERYRERDRSQDRGRNRRRSQSSSRKEGASPSRRRRQGDDSSVAAGYDRKSNSPQPPSRNESKLSGAESKIAKKSNTTKKNSPDPSGASTSASPTQAKKTSSHGQSSSGAPAAADSSDECASDLSYSPAVRDPERYRDVLQRKKSSSSEKDVRDISNDKKLTTSRSPRRSQKPTSPAAGERRVKKELEKESEKSKPVQRRTSVSPRSGNSGRSSSTQQHSAVRDRSRSRSRSGNRRSVSPRKKDSNRRSSPDSRKRRDRAPSSNVPSAGNTTSDVSLVKQIKTEKSRSRSPEVKKRRQERESHSRKDSPPSKASKSGQSEREVPETRRNEPRSSPEHHRNDSRKSSKSKKSSSSSTTATTSSSTSGVSSSSSAIVQQPVVKLHSPETHTASESDGGDPEHEHNDPQRDRDDLDAFLPTYDENREQEKDLSLLKALKHDLAAKAKQSLEKKKSVSESGAIAGGLLLGVGGKSHDAPTVAEPRVGENREREIQLLQAKAQHQQQPEAAKASSSSSSNDAAGKQAMSGKPDADRERKNSNSSSSAQMKKDIHEILSTVGACAVAEGSEAAASLAKTTILQAMDSILKEKISGATRDKPSTASSKTTRASTRSSHSRSRSPSRSHKYDQRRVATAAPAASREALDPTVARRRRIVAARRIELAVAPGVARAAIRRTPPCAHVLVPDHHRYRDAPGRHRSWIGVVSQVNGLLGPARNPVPLVHGTLADGDDVTMLPLRHGPRLPRPARALVVPPNVVAGIDAATIESDRDHDHDHATADVTRKNPPPHSRRHHPRLTVAVAGETSSVVPIVDDFCLLWSPACTATTIIRFHRFDSRRLDDVF</sequence>
<evidence type="ECO:0000256" key="5">
    <source>
        <dbReference type="ARBA" id="ARBA00023187"/>
    </source>
</evidence>
<dbReference type="EnsemblMetazoa" id="ASIC012907-RA">
    <property type="protein sequence ID" value="ASIC012907-PA"/>
    <property type="gene ID" value="ASIC012907"/>
</dbReference>
<dbReference type="OMA" id="CRRTVNQ"/>
<feature type="compositionally biased region" description="Low complexity" evidence="7">
    <location>
        <begin position="1111"/>
        <end position="1138"/>
    </location>
</feature>
<feature type="compositionally biased region" description="Basic residues" evidence="7">
    <location>
        <begin position="1230"/>
        <end position="1240"/>
    </location>
</feature>
<feature type="region of interest" description="Disordered" evidence="7">
    <location>
        <begin position="171"/>
        <end position="1043"/>
    </location>
</feature>
<accession>A0A084W429</accession>
<evidence type="ECO:0000256" key="1">
    <source>
        <dbReference type="ARBA" id="ARBA00004123"/>
    </source>
</evidence>
<feature type="compositionally biased region" description="Low complexity" evidence="7">
    <location>
        <begin position="822"/>
        <end position="835"/>
    </location>
</feature>
<feature type="compositionally biased region" description="Acidic residues" evidence="7">
    <location>
        <begin position="301"/>
        <end position="318"/>
    </location>
</feature>
<feature type="compositionally biased region" description="Polar residues" evidence="7">
    <location>
        <begin position="199"/>
        <end position="208"/>
    </location>
</feature>
<feature type="compositionally biased region" description="Basic and acidic residues" evidence="7">
    <location>
        <begin position="1381"/>
        <end position="1397"/>
    </location>
</feature>
<feature type="region of interest" description="Disordered" evidence="7">
    <location>
        <begin position="1381"/>
        <end position="1408"/>
    </location>
</feature>
<keyword evidence="5" id="KW-0508">mRNA splicing</keyword>
<evidence type="ECO:0000256" key="6">
    <source>
        <dbReference type="ARBA" id="ARBA00023242"/>
    </source>
</evidence>
<dbReference type="VEuPathDB" id="VectorBase:ASIC012907"/>
<dbReference type="PANTHER" id="PTHR36562:SF5">
    <property type="entry name" value="SERINE_ARGININE REPETITIVE MATRIX 2"/>
    <property type="match status" value="1"/>
</dbReference>
<feature type="compositionally biased region" description="Basic and acidic residues" evidence="7">
    <location>
        <begin position="751"/>
        <end position="781"/>
    </location>
</feature>
<feature type="compositionally biased region" description="Basic and acidic residues" evidence="7">
    <location>
        <begin position="171"/>
        <end position="181"/>
    </location>
</feature>
<proteinExistence type="inferred from homology"/>
<feature type="compositionally biased region" description="Basic and acidic residues" evidence="7">
    <location>
        <begin position="366"/>
        <end position="382"/>
    </location>
</feature>
<protein>
    <submittedName>
        <fullName evidence="9">AGAP006038-PA-like protein</fullName>
    </submittedName>
</protein>
<dbReference type="OrthoDB" id="10267305at2759"/>
<dbReference type="Proteomes" id="UP000030765">
    <property type="component" value="Unassembled WGS sequence"/>
</dbReference>
<keyword evidence="11" id="KW-1185">Reference proteome</keyword>
<dbReference type="InterPro" id="IPR013170">
    <property type="entry name" value="mRNA_splic_Cwf21_dom"/>
</dbReference>
<comment type="subcellular location">
    <subcellularLocation>
        <location evidence="1">Nucleus</location>
    </subcellularLocation>
</comment>
<dbReference type="VEuPathDB" id="VectorBase:ASIS017749"/>
<feature type="compositionally biased region" description="Basic and acidic residues" evidence="7">
    <location>
        <begin position="861"/>
        <end position="875"/>
    </location>
</feature>
<gene>
    <name evidence="9" type="ORF">ZHAS_00012907</name>
</gene>
<dbReference type="SMART" id="SM01115">
    <property type="entry name" value="cwf21"/>
    <property type="match status" value="1"/>
</dbReference>
<keyword evidence="4" id="KW-0747">Spliceosome</keyword>